<comment type="similarity">
    <text evidence="2">Belongs to the Nudix hydrolase family.</text>
</comment>
<feature type="domain" description="Nudix hydrolase" evidence="13">
    <location>
        <begin position="32"/>
        <end position="157"/>
    </location>
</feature>
<name>A0A443JIB6_9MICO</name>
<dbReference type="InterPro" id="IPR000086">
    <property type="entry name" value="NUDIX_hydrolase_dom"/>
</dbReference>
<proteinExistence type="inferred from homology"/>
<comment type="catalytic activity">
    <reaction evidence="10">
        <text>8-oxo-dGTP + H2O = 8-oxo-dGMP + diphosphate + H(+)</text>
        <dbReference type="Rhea" id="RHEA:31575"/>
        <dbReference type="ChEBI" id="CHEBI:15377"/>
        <dbReference type="ChEBI" id="CHEBI:15378"/>
        <dbReference type="ChEBI" id="CHEBI:33019"/>
        <dbReference type="ChEBI" id="CHEBI:63224"/>
        <dbReference type="ChEBI" id="CHEBI:77896"/>
        <dbReference type="EC" id="3.6.1.55"/>
    </reaction>
</comment>
<evidence type="ECO:0000256" key="9">
    <source>
        <dbReference type="ARBA" id="ARBA00023204"/>
    </source>
</evidence>
<dbReference type="SUPFAM" id="SSF55811">
    <property type="entry name" value="Nudix"/>
    <property type="match status" value="1"/>
</dbReference>
<keyword evidence="6" id="KW-0227">DNA damage</keyword>
<dbReference type="EMBL" id="RBZY01000016">
    <property type="protein sequence ID" value="RWR20347.1"/>
    <property type="molecule type" value="Genomic_DNA"/>
</dbReference>
<evidence type="ECO:0000256" key="5">
    <source>
        <dbReference type="ARBA" id="ARBA00022723"/>
    </source>
</evidence>
<evidence type="ECO:0000256" key="10">
    <source>
        <dbReference type="ARBA" id="ARBA00035861"/>
    </source>
</evidence>
<dbReference type="PROSITE" id="PS00893">
    <property type="entry name" value="NUDIX_BOX"/>
    <property type="match status" value="1"/>
</dbReference>
<dbReference type="OrthoDB" id="9804442at2"/>
<organism evidence="14 15">
    <name type="scientific">Microbacterium enclense</name>
    <dbReference type="NCBI Taxonomy" id="993073"/>
    <lineage>
        <taxon>Bacteria</taxon>
        <taxon>Bacillati</taxon>
        <taxon>Actinomycetota</taxon>
        <taxon>Actinomycetes</taxon>
        <taxon>Micrococcales</taxon>
        <taxon>Microbacteriaceae</taxon>
        <taxon>Microbacterium</taxon>
    </lineage>
</organism>
<evidence type="ECO:0000256" key="2">
    <source>
        <dbReference type="ARBA" id="ARBA00005582"/>
    </source>
</evidence>
<keyword evidence="7" id="KW-0378">Hydrolase</keyword>
<accession>A0A443JIB6</accession>
<dbReference type="RefSeq" id="WP_128217226.1">
    <property type="nucleotide sequence ID" value="NZ_RBZY01000016.1"/>
</dbReference>
<keyword evidence="4" id="KW-0235">DNA replication</keyword>
<dbReference type="InterPro" id="IPR020084">
    <property type="entry name" value="NUDIX_hydrolase_CS"/>
</dbReference>
<keyword evidence="9" id="KW-0234">DNA repair</keyword>
<evidence type="ECO:0000313" key="15">
    <source>
        <dbReference type="Proteomes" id="UP000285970"/>
    </source>
</evidence>
<sequence>MADDEMWDVTDVQGTPTGTLHRRGDGPVPAGSFHIVASVCAVASSGRVLISRRAEGKEYPLAWEFPAGSALRGESSRRGAIRELGEEVGIFVLPDDLVLVGRVVEERALFDLWAVRVDGEPEVAVDPEEVREAEWVELAEVRRRWEAGAFATPWNARFAQLWDELEAAVREDA</sequence>
<evidence type="ECO:0000256" key="3">
    <source>
        <dbReference type="ARBA" id="ARBA00022457"/>
    </source>
</evidence>
<dbReference type="GO" id="GO:0046872">
    <property type="term" value="F:metal ion binding"/>
    <property type="evidence" value="ECO:0007669"/>
    <property type="project" value="UniProtKB-KW"/>
</dbReference>
<dbReference type="PROSITE" id="PS51462">
    <property type="entry name" value="NUDIX"/>
    <property type="match status" value="1"/>
</dbReference>
<keyword evidence="8" id="KW-0460">Magnesium</keyword>
<dbReference type="GO" id="GO:0008413">
    <property type="term" value="F:8-oxo-7,8-dihydroguanosine triphosphate pyrophosphatase activity"/>
    <property type="evidence" value="ECO:0007669"/>
    <property type="project" value="TreeGrafter"/>
</dbReference>
<evidence type="ECO:0000313" key="14">
    <source>
        <dbReference type="EMBL" id="RWR20347.1"/>
    </source>
</evidence>
<evidence type="ECO:0000256" key="11">
    <source>
        <dbReference type="ARBA" id="ARBA00038905"/>
    </source>
</evidence>
<reference evidence="14 15" key="1">
    <citation type="journal article" date="2018" name="Front. Microbiol.">
        <title>Novel Insights Into Bacterial Dimethylsulfoniopropionate Catabolism in the East China Sea.</title>
        <authorList>
            <person name="Liu J."/>
            <person name="Liu J."/>
            <person name="Zhang S.H."/>
            <person name="Liang J."/>
            <person name="Lin H."/>
            <person name="Song D."/>
            <person name="Yang G.P."/>
            <person name="Todd J.D."/>
            <person name="Zhang X.H."/>
        </authorList>
    </citation>
    <scope>NUCLEOTIDE SEQUENCE [LARGE SCALE GENOMIC DNA]</scope>
    <source>
        <strain evidence="14 15">ZYFD042</strain>
    </source>
</reference>
<dbReference type="GO" id="GO:0044716">
    <property type="term" value="F:8-oxo-GDP phosphatase activity"/>
    <property type="evidence" value="ECO:0007669"/>
    <property type="project" value="TreeGrafter"/>
</dbReference>
<protein>
    <recommendedName>
        <fullName evidence="11">8-oxo-dGTP diphosphatase</fullName>
        <ecNumber evidence="11">3.6.1.55</ecNumber>
    </recommendedName>
</protein>
<evidence type="ECO:0000256" key="8">
    <source>
        <dbReference type="ARBA" id="ARBA00022842"/>
    </source>
</evidence>
<dbReference type="GO" id="GO:0035539">
    <property type="term" value="F:8-oxo-7,8-dihydrodeoxyguanosine triphosphate pyrophosphatase activity"/>
    <property type="evidence" value="ECO:0007669"/>
    <property type="project" value="UniProtKB-EC"/>
</dbReference>
<comment type="caution">
    <text evidence="14">The sequence shown here is derived from an EMBL/GenBank/DDBJ whole genome shotgun (WGS) entry which is preliminary data.</text>
</comment>
<comment type="cofactor">
    <cofactor evidence="1">
        <name>Mg(2+)</name>
        <dbReference type="ChEBI" id="CHEBI:18420"/>
    </cofactor>
</comment>
<dbReference type="PANTHER" id="PTHR47707:SF1">
    <property type="entry name" value="NUDIX HYDROLASE FAMILY PROTEIN"/>
    <property type="match status" value="1"/>
</dbReference>
<dbReference type="GO" id="GO:0006260">
    <property type="term" value="P:DNA replication"/>
    <property type="evidence" value="ECO:0007669"/>
    <property type="project" value="UniProtKB-KW"/>
</dbReference>
<evidence type="ECO:0000256" key="12">
    <source>
        <dbReference type="SAM" id="MobiDB-lite"/>
    </source>
</evidence>
<keyword evidence="5" id="KW-0479">Metal-binding</keyword>
<dbReference type="InterPro" id="IPR047127">
    <property type="entry name" value="MutT-like"/>
</dbReference>
<feature type="region of interest" description="Disordered" evidence="12">
    <location>
        <begin position="1"/>
        <end position="24"/>
    </location>
</feature>
<dbReference type="GO" id="GO:0044715">
    <property type="term" value="F:8-oxo-dGDP phosphatase activity"/>
    <property type="evidence" value="ECO:0007669"/>
    <property type="project" value="TreeGrafter"/>
</dbReference>
<dbReference type="Gene3D" id="3.90.79.10">
    <property type="entry name" value="Nucleoside Triphosphate Pyrophosphohydrolase"/>
    <property type="match status" value="1"/>
</dbReference>
<dbReference type="AlphaFoldDB" id="A0A443JIB6"/>
<keyword evidence="3" id="KW-0515">Mutator protein</keyword>
<evidence type="ECO:0000256" key="6">
    <source>
        <dbReference type="ARBA" id="ARBA00022763"/>
    </source>
</evidence>
<evidence type="ECO:0000259" key="13">
    <source>
        <dbReference type="PROSITE" id="PS51462"/>
    </source>
</evidence>
<dbReference type="GO" id="GO:0006281">
    <property type="term" value="P:DNA repair"/>
    <property type="evidence" value="ECO:0007669"/>
    <property type="project" value="UniProtKB-KW"/>
</dbReference>
<evidence type="ECO:0000256" key="1">
    <source>
        <dbReference type="ARBA" id="ARBA00001946"/>
    </source>
</evidence>
<evidence type="ECO:0000256" key="4">
    <source>
        <dbReference type="ARBA" id="ARBA00022705"/>
    </source>
</evidence>
<dbReference type="EC" id="3.6.1.55" evidence="11"/>
<dbReference type="Proteomes" id="UP000285970">
    <property type="component" value="Unassembled WGS sequence"/>
</dbReference>
<evidence type="ECO:0000256" key="7">
    <source>
        <dbReference type="ARBA" id="ARBA00022801"/>
    </source>
</evidence>
<dbReference type="InterPro" id="IPR015797">
    <property type="entry name" value="NUDIX_hydrolase-like_dom_sf"/>
</dbReference>
<dbReference type="CDD" id="cd04693">
    <property type="entry name" value="NUDIX_Hydrolase"/>
    <property type="match status" value="1"/>
</dbReference>
<gene>
    <name evidence="14" type="ORF">D8Y23_05850</name>
</gene>
<dbReference type="PANTHER" id="PTHR47707">
    <property type="entry name" value="8-OXO-DGTP DIPHOSPHATASE"/>
    <property type="match status" value="1"/>
</dbReference>
<dbReference type="Pfam" id="PF00293">
    <property type="entry name" value="NUDIX"/>
    <property type="match status" value="1"/>
</dbReference>